<gene>
    <name evidence="5" type="primary">RALGAPA2</name>
    <name evidence="5" type="ORF">AWC38_SpisGene9904</name>
</gene>
<dbReference type="GO" id="GO:0005737">
    <property type="term" value="C:cytoplasm"/>
    <property type="evidence" value="ECO:0007669"/>
    <property type="project" value="TreeGrafter"/>
</dbReference>
<dbReference type="FunFam" id="3.30.300.30:FF:000007">
    <property type="entry name" value="4-coumarate--CoA ligase 2"/>
    <property type="match status" value="1"/>
</dbReference>
<evidence type="ECO:0000256" key="2">
    <source>
        <dbReference type="ARBA" id="ARBA00022468"/>
    </source>
</evidence>
<dbReference type="GO" id="GO:0051056">
    <property type="term" value="P:regulation of small GTPase mediated signal transduction"/>
    <property type="evidence" value="ECO:0007669"/>
    <property type="project" value="InterPro"/>
</dbReference>
<feature type="region of interest" description="Disordered" evidence="3">
    <location>
        <begin position="279"/>
        <end position="317"/>
    </location>
</feature>
<sequence length="935" mass="103168">DVTSAIVSSCANFFSVMLPSSSLLILDFIQAANGVVTSQNMELPREEAVTVIGSLLCFPNNVANMPLHQPGHQTNEYQPKSTCKDVKDKLISSLLRASKLDPSCSARCIALNALGVFIAEELIHCQGHPKVHECLCVLLASITFHNRSVCQVACGVIHLLSEYYRELVAFEKDLPLKIVEVLCHAIVNLLPGGESAQIQEQHKVLASVLMCLLDWLMVIPVSKLMSKTNEDENVTLLARIFQVLKMAAANKGPKKRTKQLNISTIISGDGRPIRLGRLQEESRSSSAGPSSPVDSLADTGGDVQEDDPSGQDMFDFPPKSDSVELTARAVLMHMVNHMGHYPLGAGPSRVDSLISEHEDNQNVDTDELSASIFNAPNVQFFVLNDSVLISLVELPLEDSVAQEVPASTAATQVRVITRDMTGKNVWDHTLLHGSFQGENEDRQASVKIPDLTDGIPIQEDGSRERFDISCHPLSKFKKCSTPVAEDRLDDLLCGIGVSSRECLLYPDHALNEPGPCPENVCSDMEYDVIDSVLEQDASVKERVENDVDDPSLSSQAPSPPPYGIPVSPFQLCRFVVSQTGMMTSEKRAKIDLLKKTDRFLRELKNLDNRRCRETHKIALVYVAQGQEDKTSIMSNSVGSQQFEHFVAGLAWEVDLSKHTGFLGGLEKNLSTGTTAPYYCNSTTEVMFHVSTRMPLATDNTGFNRKVCDVSTGQVLGACERGEICVRGPTMMKGYLKDQDASKQIIDGEGWLHTGDLGYYDQDEHFFIVDKLKDLIKFRGDQVSPSELESLLKAHPAVSDAAVIGFPDPEVGELPTAFIVSVNDEDLTEIEIIQYVDENAAPHKKLRGGVVFINSIPRSEEGEILRTELRDKMIQGKYKPVQMRRGSLFGIEENKRFSLKRNSSPVTRILPRSIETILEEKPEQLQVPRSKSCVIL</sequence>
<evidence type="ECO:0000313" key="6">
    <source>
        <dbReference type="Proteomes" id="UP000225706"/>
    </source>
</evidence>
<feature type="compositionally biased region" description="Low complexity" evidence="3">
    <location>
        <begin position="284"/>
        <end position="295"/>
    </location>
</feature>
<keyword evidence="6" id="KW-1185">Reference proteome</keyword>
<evidence type="ECO:0000256" key="3">
    <source>
        <dbReference type="SAM" id="MobiDB-lite"/>
    </source>
</evidence>
<accession>A0A2B4S8V1</accession>
<dbReference type="Pfam" id="PF13193">
    <property type="entry name" value="AMP-binding_C"/>
    <property type="match status" value="1"/>
</dbReference>
<dbReference type="EMBL" id="LSMT01000151">
    <property type="protein sequence ID" value="PFX25443.1"/>
    <property type="molecule type" value="Genomic_DNA"/>
</dbReference>
<dbReference type="InterPro" id="IPR027107">
    <property type="entry name" value="Tuberin/Ral-act_asu"/>
</dbReference>
<evidence type="ECO:0000259" key="4">
    <source>
        <dbReference type="PROSITE" id="PS50085"/>
    </source>
</evidence>
<dbReference type="PANTHER" id="PTHR10063:SF11">
    <property type="entry name" value="RHO GTPASE-ACTIVATING PROTEIN CG5521-RELATED"/>
    <property type="match status" value="1"/>
</dbReference>
<feature type="region of interest" description="Disordered" evidence="3">
    <location>
        <begin position="541"/>
        <end position="561"/>
    </location>
</feature>
<keyword evidence="2" id="KW-0343">GTPase activation</keyword>
<dbReference type="Gene3D" id="3.30.300.30">
    <property type="match status" value="1"/>
</dbReference>
<proteinExistence type="inferred from homology"/>
<feature type="domain" description="Rap-GAP" evidence="4">
    <location>
        <begin position="603"/>
        <end position="835"/>
    </location>
</feature>
<dbReference type="InterPro" id="IPR000331">
    <property type="entry name" value="Rap/Ran_GAP_dom"/>
</dbReference>
<dbReference type="OrthoDB" id="6021142at2759"/>
<organism evidence="5 6">
    <name type="scientific">Stylophora pistillata</name>
    <name type="common">Smooth cauliflower coral</name>
    <dbReference type="NCBI Taxonomy" id="50429"/>
    <lineage>
        <taxon>Eukaryota</taxon>
        <taxon>Metazoa</taxon>
        <taxon>Cnidaria</taxon>
        <taxon>Anthozoa</taxon>
        <taxon>Hexacorallia</taxon>
        <taxon>Scleractinia</taxon>
        <taxon>Astrocoeniina</taxon>
        <taxon>Pocilloporidae</taxon>
        <taxon>Stylophora</taxon>
    </lineage>
</organism>
<comment type="similarity">
    <text evidence="1">Belongs to the ATP-dependent AMP-binding enzyme family.</text>
</comment>
<evidence type="ECO:0000256" key="1">
    <source>
        <dbReference type="ARBA" id="ARBA00006432"/>
    </source>
</evidence>
<dbReference type="SUPFAM" id="SSF111347">
    <property type="entry name" value="Rap/Ran-GAP"/>
    <property type="match status" value="1"/>
</dbReference>
<dbReference type="InterPro" id="IPR035974">
    <property type="entry name" value="Rap/Ran-GAP_sf"/>
</dbReference>
<dbReference type="SUPFAM" id="SSF56801">
    <property type="entry name" value="Acetyl-CoA synthetase-like"/>
    <property type="match status" value="1"/>
</dbReference>
<dbReference type="Proteomes" id="UP000225706">
    <property type="component" value="Unassembled WGS sequence"/>
</dbReference>
<dbReference type="AlphaFoldDB" id="A0A2B4S8V1"/>
<dbReference type="PANTHER" id="PTHR10063">
    <property type="entry name" value="TUBERIN"/>
    <property type="match status" value="1"/>
</dbReference>
<evidence type="ECO:0000313" key="5">
    <source>
        <dbReference type="EMBL" id="PFX25443.1"/>
    </source>
</evidence>
<dbReference type="STRING" id="50429.A0A2B4S8V1"/>
<dbReference type="InterPro" id="IPR025110">
    <property type="entry name" value="AMP-bd_C"/>
</dbReference>
<dbReference type="PROSITE" id="PS50085">
    <property type="entry name" value="RAPGAP"/>
    <property type="match status" value="1"/>
</dbReference>
<dbReference type="InterPro" id="IPR045851">
    <property type="entry name" value="AMP-bd_C_sf"/>
</dbReference>
<dbReference type="Pfam" id="PF02145">
    <property type="entry name" value="Rap_GAP"/>
    <property type="match status" value="1"/>
</dbReference>
<feature type="non-terminal residue" evidence="5">
    <location>
        <position position="1"/>
    </location>
</feature>
<reference evidence="6" key="1">
    <citation type="journal article" date="2017" name="bioRxiv">
        <title>Comparative analysis of the genomes of Stylophora pistillata and Acropora digitifera provides evidence for extensive differences between species of corals.</title>
        <authorList>
            <person name="Voolstra C.R."/>
            <person name="Li Y."/>
            <person name="Liew Y.J."/>
            <person name="Baumgarten S."/>
            <person name="Zoccola D."/>
            <person name="Flot J.-F."/>
            <person name="Tambutte S."/>
            <person name="Allemand D."/>
            <person name="Aranda M."/>
        </authorList>
    </citation>
    <scope>NUCLEOTIDE SEQUENCE [LARGE SCALE GENOMIC DNA]</scope>
</reference>
<dbReference type="GO" id="GO:0005096">
    <property type="term" value="F:GTPase activator activity"/>
    <property type="evidence" value="ECO:0007669"/>
    <property type="project" value="UniProtKB-KW"/>
</dbReference>
<protein>
    <submittedName>
        <fullName evidence="5">Ral GTPase-activating protein subunit alpha-2</fullName>
    </submittedName>
</protein>
<name>A0A2B4S8V1_STYPI</name>
<dbReference type="GO" id="GO:0005634">
    <property type="term" value="C:nucleus"/>
    <property type="evidence" value="ECO:0007669"/>
    <property type="project" value="InterPro"/>
</dbReference>
<dbReference type="Gene3D" id="3.40.50.11210">
    <property type="entry name" value="Rap/Ran-GAP"/>
    <property type="match status" value="1"/>
</dbReference>
<comment type="caution">
    <text evidence="5">The sequence shown here is derived from an EMBL/GenBank/DDBJ whole genome shotgun (WGS) entry which is preliminary data.</text>
</comment>